<dbReference type="EMBL" id="CP025746">
    <property type="protein sequence ID" value="QAA32717.1"/>
    <property type="molecule type" value="Genomic_DNA"/>
</dbReference>
<protein>
    <submittedName>
        <fullName evidence="2">VOC family protein</fullName>
    </submittedName>
</protein>
<dbReference type="Pfam" id="PF00903">
    <property type="entry name" value="Glyoxalase"/>
    <property type="match status" value="1"/>
</dbReference>
<gene>
    <name evidence="2" type="ORF">C1I91_14330</name>
</gene>
<evidence type="ECO:0000313" key="3">
    <source>
        <dbReference type="Proteomes" id="UP000286268"/>
    </source>
</evidence>
<proteinExistence type="predicted"/>
<dbReference type="InterPro" id="IPR004360">
    <property type="entry name" value="Glyas_Fos-R_dOase_dom"/>
</dbReference>
<dbReference type="PROSITE" id="PS51819">
    <property type="entry name" value="VOC"/>
    <property type="match status" value="1"/>
</dbReference>
<organism evidence="2 3">
    <name type="scientific">Clostridium manihotivorum</name>
    <dbReference type="NCBI Taxonomy" id="2320868"/>
    <lineage>
        <taxon>Bacteria</taxon>
        <taxon>Bacillati</taxon>
        <taxon>Bacillota</taxon>
        <taxon>Clostridia</taxon>
        <taxon>Eubacteriales</taxon>
        <taxon>Clostridiaceae</taxon>
        <taxon>Clostridium</taxon>
    </lineage>
</organism>
<evidence type="ECO:0000313" key="2">
    <source>
        <dbReference type="EMBL" id="QAA32717.1"/>
    </source>
</evidence>
<dbReference type="OrthoDB" id="9796521at2"/>
<dbReference type="SUPFAM" id="SSF54593">
    <property type="entry name" value="Glyoxalase/Bleomycin resistance protein/Dihydroxybiphenyl dioxygenase"/>
    <property type="match status" value="1"/>
</dbReference>
<name>A0A3R5U624_9CLOT</name>
<feature type="domain" description="VOC" evidence="1">
    <location>
        <begin position="4"/>
        <end position="130"/>
    </location>
</feature>
<dbReference type="AlphaFoldDB" id="A0A3R5U624"/>
<sequence length="132" mass="14940">MSISKDKMMYIIYVNNQGKSKLFYEKLLGYKPILDVQGMTEFQLSDSVILGIMPEEGIMRILENKIPNPAHANGVPRSELYLFVDNPDEYYSRLVKAGGTGISKTELRNWGDYVAYGSDIDGNILAFAKDKY</sequence>
<reference evidence="2 3" key="1">
    <citation type="submission" date="2018-01" db="EMBL/GenBank/DDBJ databases">
        <title>Genome Sequencing and Assembly of Anaerobacter polyendosporus strain CT4.</title>
        <authorList>
            <person name="Tachaapaikoon C."/>
            <person name="Sutheeworapong S."/>
            <person name="Jenjaroenpun P."/>
            <person name="Wongsurawat T."/>
            <person name="Nookeaw I."/>
            <person name="Cheawchanlertfa P."/>
            <person name="Kosugi A."/>
            <person name="Cheevadhanarak S."/>
            <person name="Ratanakhanokchai K."/>
        </authorList>
    </citation>
    <scope>NUCLEOTIDE SEQUENCE [LARGE SCALE GENOMIC DNA]</scope>
    <source>
        <strain evidence="2 3">CT4</strain>
    </source>
</reference>
<dbReference type="InterPro" id="IPR037523">
    <property type="entry name" value="VOC_core"/>
</dbReference>
<evidence type="ECO:0000259" key="1">
    <source>
        <dbReference type="PROSITE" id="PS51819"/>
    </source>
</evidence>
<accession>A0A3R5U624</accession>
<dbReference type="RefSeq" id="WP_128213462.1">
    <property type="nucleotide sequence ID" value="NZ_CP025746.1"/>
</dbReference>
<dbReference type="Gene3D" id="3.10.180.10">
    <property type="entry name" value="2,3-Dihydroxybiphenyl 1,2-Dioxygenase, domain 1"/>
    <property type="match status" value="1"/>
</dbReference>
<keyword evidence="3" id="KW-1185">Reference proteome</keyword>
<dbReference type="InterPro" id="IPR029068">
    <property type="entry name" value="Glyas_Bleomycin-R_OHBP_Dase"/>
</dbReference>
<dbReference type="KEGG" id="cmah:C1I91_14330"/>
<dbReference type="Proteomes" id="UP000286268">
    <property type="component" value="Chromosome"/>
</dbReference>